<dbReference type="RefSeq" id="WP_303303727.1">
    <property type="nucleotide sequence ID" value="NZ_BAABDA010000001.1"/>
</dbReference>
<dbReference type="Proteomes" id="UP001176806">
    <property type="component" value="Unassembled WGS sequence"/>
</dbReference>
<dbReference type="InterPro" id="IPR026341">
    <property type="entry name" value="T9SS_type_B"/>
</dbReference>
<evidence type="ECO:0000313" key="2">
    <source>
        <dbReference type="EMBL" id="MDO5976432.1"/>
    </source>
</evidence>
<dbReference type="NCBIfam" id="TIGR04131">
    <property type="entry name" value="Bac_Flav_CTERM"/>
    <property type="match status" value="1"/>
</dbReference>
<feature type="signal peptide" evidence="1">
    <location>
        <begin position="1"/>
        <end position="19"/>
    </location>
</feature>
<proteinExistence type="predicted"/>
<keyword evidence="3" id="KW-1185">Reference proteome</keyword>
<dbReference type="SUPFAM" id="SSF82171">
    <property type="entry name" value="DPP6 N-terminal domain-like"/>
    <property type="match status" value="1"/>
</dbReference>
<reference evidence="2" key="1">
    <citation type="submission" date="2023-07" db="EMBL/GenBank/DDBJ databases">
        <title>Two novel species in the genus Flavivirga.</title>
        <authorList>
            <person name="Kwon K."/>
        </authorList>
    </citation>
    <scope>NUCLEOTIDE SEQUENCE</scope>
    <source>
        <strain evidence="2">KACC 14158</strain>
    </source>
</reference>
<gene>
    <name evidence="2" type="ORF">Q4Q40_19710</name>
</gene>
<keyword evidence="1" id="KW-0732">Signal</keyword>
<comment type="caution">
    <text evidence="2">The sequence shown here is derived from an EMBL/GenBank/DDBJ whole genome shotgun (WGS) entry which is preliminary data.</text>
</comment>
<dbReference type="Pfam" id="PF13585">
    <property type="entry name" value="CHU_C"/>
    <property type="match status" value="1"/>
</dbReference>
<dbReference type="EMBL" id="JAUOEL010000008">
    <property type="protein sequence ID" value="MDO5976432.1"/>
    <property type="molecule type" value="Genomic_DNA"/>
</dbReference>
<accession>A0ABT8WTB9</accession>
<sequence length="918" mass="102083">MRKIIILSLCFITSYYAFSQNEASNWYFGENAGIRFNPNGSITELTNGQLSTDEGCTTISDTDGNLLFYTDGITVWDRLHRPMPNANGLTGNGLFGDPSSTQSAIVIPKPKDPNIYYIFTVDTSLNDDPDFGFHYSEVDMRLNGTYGDVTSKNINLLPNSTEKISAVAKDCKTEALWVITFSSPNGATTDTIFNTFHAYEITDTGINLTPKSTTFTDLFVADQRGYLKLSPDGTKLVCANSTDGLFLYDFDVNSGTVSNQRPININFSPIGKPQSPYGVEFSQNNDILYVSTYYNPGTNEEFVDPSAQYGSLLQYDLTATNISATEIVIDDRQMYRGSLQLGPDGRIYRAMSITYPIGAPYLSIINNPNVLGASCDYEHNAIPLSRNSRQGLPPFITSFFSEKIDIIRNSSTSTTRLELCDGDTYTLEADNIPGATYTWTLDGNPSPESSFKHDVTAPGGLYKVFIDLNTGICDDTFEGIANVTFSPNPIAYDATLTQCDEDGILGGFTRFDLTQANDDLTGGVPETATRFFTDSSRNNEIPNSSDYIYNADTPSPVYVEVYNINTDCYDTSILTLDLSIQNMQPYTYDACDELGSEDGINTFNLDDITSNIQNINSFNYPVTYYETRTNALLEVNDLDTSHTNENSPYNQTIYARVENNNACFGIIEIRLIVKELPDINTEDVTYYYCLNTSPQTIPINAALLNDSPNNYTYNWSTGQSSYEIQINEPGTYTVTVTNTNQCTKEKTIVVEPSNIATIQEINVVDGTQNNTITVITSGEGIYEYRLLDENNVIVFPYQESHLFENVSPGIYTVTVKDVKNDCGPPSKDQVSVIGFPKFFTPNNDGAHDTWQIYGVSSMFQPDTKILIFNRYGKLIKQLNPIGPGWDGTINGNKLPTDDYWFSITLQDGRIFKNHFTLK</sequence>
<evidence type="ECO:0000256" key="1">
    <source>
        <dbReference type="SAM" id="SignalP"/>
    </source>
</evidence>
<protein>
    <submittedName>
        <fullName evidence="2">T9SS type B sorting domain-containing protein</fullName>
    </submittedName>
</protein>
<evidence type="ECO:0000313" key="3">
    <source>
        <dbReference type="Proteomes" id="UP001176806"/>
    </source>
</evidence>
<name>A0ABT8WTB9_9FLAO</name>
<feature type="chain" id="PRO_5046786689" evidence="1">
    <location>
        <begin position="20"/>
        <end position="918"/>
    </location>
</feature>
<organism evidence="2 3">
    <name type="scientific">Flavivirga jejuensis</name>
    <dbReference type="NCBI Taxonomy" id="870487"/>
    <lineage>
        <taxon>Bacteria</taxon>
        <taxon>Pseudomonadati</taxon>
        <taxon>Bacteroidota</taxon>
        <taxon>Flavobacteriia</taxon>
        <taxon>Flavobacteriales</taxon>
        <taxon>Flavobacteriaceae</taxon>
        <taxon>Flavivirga</taxon>
    </lineage>
</organism>